<evidence type="ECO:0000313" key="3">
    <source>
        <dbReference type="Proteomes" id="UP001265700"/>
    </source>
</evidence>
<feature type="transmembrane region" description="Helical" evidence="1">
    <location>
        <begin position="44"/>
        <end position="61"/>
    </location>
</feature>
<feature type="transmembrane region" description="Helical" evidence="1">
    <location>
        <begin position="73"/>
        <end position="91"/>
    </location>
</feature>
<sequence length="287" mass="31573">MFRAIQGIQTQTYQLSDLAMIILVLTLSIALTVFLVAVASISPIIWLLCLVSGVALGIAIAKYKSRQSSTARTLGIIAVSCIAVTGLVAFVQTFRFIEMEITGPVRDANFSQQSFDQLLVSDDPEKFSKALIVAQSPQAINRRQSMLLSLYYAIDKVDGASPLSETEIATALTVARLANFCSDFVPTVLVRQIHPADLVQTLQTIPDHSGCIGLDQKLVQLVMDRCKGPWLGRCANELPLDSLLLESVKRYEPDPRYPNRRVGERTAAAAAIRELIRTTWPLQKLNN</sequence>
<reference evidence="2 3" key="1">
    <citation type="submission" date="2023-07" db="EMBL/GenBank/DDBJ databases">
        <title>Sorghum-associated microbial communities from plants grown in Nebraska, USA.</title>
        <authorList>
            <person name="Schachtman D."/>
        </authorList>
    </citation>
    <scope>NUCLEOTIDE SEQUENCE [LARGE SCALE GENOMIC DNA]</scope>
    <source>
        <strain evidence="2 3">4249</strain>
    </source>
</reference>
<dbReference type="Proteomes" id="UP001265700">
    <property type="component" value="Unassembled WGS sequence"/>
</dbReference>
<keyword evidence="1" id="KW-1133">Transmembrane helix</keyword>
<keyword evidence="1" id="KW-0812">Transmembrane</keyword>
<comment type="caution">
    <text evidence="2">The sequence shown here is derived from an EMBL/GenBank/DDBJ whole genome shotgun (WGS) entry which is preliminary data.</text>
</comment>
<dbReference type="RefSeq" id="WP_310319027.1">
    <property type="nucleotide sequence ID" value="NZ_JAVDWU010000007.1"/>
</dbReference>
<keyword evidence="1" id="KW-0472">Membrane</keyword>
<proteinExistence type="predicted"/>
<organism evidence="2 3">
    <name type="scientific">Hydrogenophaga palleronii</name>
    <dbReference type="NCBI Taxonomy" id="65655"/>
    <lineage>
        <taxon>Bacteria</taxon>
        <taxon>Pseudomonadati</taxon>
        <taxon>Pseudomonadota</taxon>
        <taxon>Betaproteobacteria</taxon>
        <taxon>Burkholderiales</taxon>
        <taxon>Comamonadaceae</taxon>
        <taxon>Hydrogenophaga</taxon>
    </lineage>
</organism>
<accession>A0ABU1WQP3</accession>
<name>A0ABU1WQP3_9BURK</name>
<feature type="transmembrane region" description="Helical" evidence="1">
    <location>
        <begin position="18"/>
        <end position="38"/>
    </location>
</feature>
<gene>
    <name evidence="2" type="ORF">J2W49_003490</name>
</gene>
<evidence type="ECO:0000256" key="1">
    <source>
        <dbReference type="SAM" id="Phobius"/>
    </source>
</evidence>
<keyword evidence="3" id="KW-1185">Reference proteome</keyword>
<dbReference type="EMBL" id="JAVDWU010000007">
    <property type="protein sequence ID" value="MDR7151514.1"/>
    <property type="molecule type" value="Genomic_DNA"/>
</dbReference>
<evidence type="ECO:0000313" key="2">
    <source>
        <dbReference type="EMBL" id="MDR7151514.1"/>
    </source>
</evidence>
<protein>
    <submittedName>
        <fullName evidence="2">Uncharacterized protein</fullName>
    </submittedName>
</protein>